<dbReference type="OrthoDB" id="3182374at2"/>
<evidence type="ECO:0000259" key="5">
    <source>
        <dbReference type="Pfam" id="PF13657"/>
    </source>
</evidence>
<dbReference type="InterPro" id="IPR052028">
    <property type="entry name" value="HipA_Ser/Thr_kinase"/>
</dbReference>
<organism evidence="6 7">
    <name type="scientific">Ellagibacter isourolithinifaciens</name>
    <dbReference type="NCBI Taxonomy" id="2137581"/>
    <lineage>
        <taxon>Bacteria</taxon>
        <taxon>Bacillati</taxon>
        <taxon>Actinomycetota</taxon>
        <taxon>Coriobacteriia</taxon>
        <taxon>Eggerthellales</taxon>
        <taxon>Eggerthellaceae</taxon>
        <taxon>Ellagibacter</taxon>
    </lineage>
</organism>
<evidence type="ECO:0000313" key="6">
    <source>
        <dbReference type="EMBL" id="KAB1642415.1"/>
    </source>
</evidence>
<dbReference type="Proteomes" id="UP000468668">
    <property type="component" value="Unassembled WGS sequence"/>
</dbReference>
<dbReference type="GO" id="GO:0005829">
    <property type="term" value="C:cytosol"/>
    <property type="evidence" value="ECO:0007669"/>
    <property type="project" value="TreeGrafter"/>
</dbReference>
<evidence type="ECO:0000259" key="4">
    <source>
        <dbReference type="Pfam" id="PF07804"/>
    </source>
</evidence>
<feature type="domain" description="HipA N-terminal subdomain 1" evidence="5">
    <location>
        <begin position="4"/>
        <end position="102"/>
    </location>
</feature>
<dbReference type="Pfam" id="PF07804">
    <property type="entry name" value="HipA_C"/>
    <property type="match status" value="1"/>
</dbReference>
<accession>A0A6N6NQU0</accession>
<keyword evidence="7" id="KW-1185">Reference proteome</keyword>
<gene>
    <name evidence="6" type="ORF">F8C90_01515</name>
</gene>
<dbReference type="InterPro" id="IPR012893">
    <property type="entry name" value="HipA-like_C"/>
</dbReference>
<dbReference type="PANTHER" id="PTHR37419:SF1">
    <property type="entry name" value="SERINE_THREONINE-PROTEIN KINASE TOXIN HIPA"/>
    <property type="match status" value="1"/>
</dbReference>
<dbReference type="Gene3D" id="1.10.1070.20">
    <property type="match status" value="1"/>
</dbReference>
<dbReference type="PANTHER" id="PTHR37419">
    <property type="entry name" value="SERINE/THREONINE-PROTEIN KINASE TOXIN HIPA"/>
    <property type="match status" value="1"/>
</dbReference>
<keyword evidence="3" id="KW-0418">Kinase</keyword>
<keyword evidence="2" id="KW-0808">Transferase</keyword>
<dbReference type="NCBIfam" id="TIGR03071">
    <property type="entry name" value="couple_hipA"/>
    <property type="match status" value="1"/>
</dbReference>
<protein>
    <submittedName>
        <fullName evidence="6">Type II toxin-antitoxin system HipA family toxin</fullName>
    </submittedName>
</protein>
<dbReference type="Pfam" id="PF13657">
    <property type="entry name" value="Couple_hipA"/>
    <property type="match status" value="1"/>
</dbReference>
<dbReference type="EMBL" id="WAJR01000002">
    <property type="protein sequence ID" value="KAB1642415.1"/>
    <property type="molecule type" value="Genomic_DNA"/>
</dbReference>
<proteinExistence type="inferred from homology"/>
<dbReference type="AlphaFoldDB" id="A0A6N6NQU0"/>
<feature type="domain" description="HipA-like C-terminal" evidence="4">
    <location>
        <begin position="144"/>
        <end position="387"/>
    </location>
</feature>
<comment type="similarity">
    <text evidence="1">Belongs to the HipA Ser/Thr kinase family.</text>
</comment>
<dbReference type="GeneID" id="98657080"/>
<reference evidence="6 7" key="1">
    <citation type="submission" date="2019-09" db="EMBL/GenBank/DDBJ databases">
        <title>Whole genome shotgun sequencing (WGS) of Ellagibacter isourolithinifaciens DSM 104140(T) and Adlercreutzia muris DSM 29508(T).</title>
        <authorList>
            <person name="Stoll D.A."/>
            <person name="Danylec N."/>
            <person name="Huch M."/>
        </authorList>
    </citation>
    <scope>NUCLEOTIDE SEQUENCE [LARGE SCALE GENOMIC DNA]</scope>
    <source>
        <strain evidence="6 7">DSM 104140</strain>
    </source>
</reference>
<name>A0A6N6NQU0_9ACTN</name>
<evidence type="ECO:0000256" key="1">
    <source>
        <dbReference type="ARBA" id="ARBA00010164"/>
    </source>
</evidence>
<comment type="caution">
    <text evidence="6">The sequence shown here is derived from an EMBL/GenBank/DDBJ whole genome shotgun (WGS) entry which is preliminary data.</text>
</comment>
<sequence length="426" mass="46438">MRQLDVFLGDNLVGHVVENRKGGRFEYEQSVADKLAGRPVLSMAFPAKGRPFGEAKTSAWFNGLLPEGSRRDEICRSLGVSPYDWIGLLAEIGWECAGAVRVFERGHKRARELRFEAISPSALAEKLSSVTARLPQVESELFRMSLGGFQEKMCVVMPTIPEGAYSVVADDVLLPMGDSSSTHILKPESEHYPGLAESEAWAMTAAGHAARASRVALLDLDDAPGTLVVERYDRVVDDVSKCVARLHQEDACQALGIDPHGKYATASAPKGDDPTYVAIADLLQKYSSDPEGEKEELLRQLVANLALGNWDAHAKNTSFLYREQMVPELAPLYDVVPIAEVEPRTGILSMRVNGVINPEKLTRADIIAEAASWGLDAAGAETVIDCALRNLEEGIRVASMVYPGAASRHEANALGRVCRLKRDFQP</sequence>
<dbReference type="RefSeq" id="WP_158048683.1">
    <property type="nucleotide sequence ID" value="NZ_WAJR01000002.1"/>
</dbReference>
<evidence type="ECO:0000256" key="2">
    <source>
        <dbReference type="ARBA" id="ARBA00022679"/>
    </source>
</evidence>
<evidence type="ECO:0000313" key="7">
    <source>
        <dbReference type="Proteomes" id="UP000468668"/>
    </source>
</evidence>
<dbReference type="InterPro" id="IPR017508">
    <property type="entry name" value="HipA_N1"/>
</dbReference>
<dbReference type="GO" id="GO:0004674">
    <property type="term" value="F:protein serine/threonine kinase activity"/>
    <property type="evidence" value="ECO:0007669"/>
    <property type="project" value="TreeGrafter"/>
</dbReference>
<evidence type="ECO:0000256" key="3">
    <source>
        <dbReference type="ARBA" id="ARBA00022777"/>
    </source>
</evidence>